<comment type="subcellular location">
    <subcellularLocation>
        <location evidence="1">Nucleus</location>
    </subcellularLocation>
</comment>
<comment type="caution">
    <text evidence="6">The sequence shown here is derived from an EMBL/GenBank/DDBJ whole genome shotgun (WGS) entry which is preliminary data.</text>
</comment>
<evidence type="ECO:0000313" key="7">
    <source>
        <dbReference type="Proteomes" id="UP001218218"/>
    </source>
</evidence>
<evidence type="ECO:0000256" key="5">
    <source>
        <dbReference type="ARBA" id="ARBA00023242"/>
    </source>
</evidence>
<name>A0AAD7A3A3_9AGAR</name>
<gene>
    <name evidence="6" type="ORF">DFH08DRAFT_699153</name>
</gene>
<organism evidence="6 7">
    <name type="scientific">Mycena albidolilacea</name>
    <dbReference type="NCBI Taxonomy" id="1033008"/>
    <lineage>
        <taxon>Eukaryota</taxon>
        <taxon>Fungi</taxon>
        <taxon>Dikarya</taxon>
        <taxon>Basidiomycota</taxon>
        <taxon>Agaricomycotina</taxon>
        <taxon>Agaricomycetes</taxon>
        <taxon>Agaricomycetidae</taxon>
        <taxon>Agaricales</taxon>
        <taxon>Marasmiineae</taxon>
        <taxon>Mycenaceae</taxon>
        <taxon>Mycena</taxon>
    </lineage>
</organism>
<dbReference type="Proteomes" id="UP001218218">
    <property type="component" value="Unassembled WGS sequence"/>
</dbReference>
<proteinExistence type="predicted"/>
<dbReference type="PANTHER" id="PTHR46481">
    <property type="entry name" value="ZINC FINGER BED DOMAIN-CONTAINING PROTEIN 4"/>
    <property type="match status" value="1"/>
</dbReference>
<keyword evidence="2" id="KW-0479">Metal-binding</keyword>
<evidence type="ECO:0000256" key="3">
    <source>
        <dbReference type="ARBA" id="ARBA00022771"/>
    </source>
</evidence>
<dbReference type="InterPro" id="IPR052035">
    <property type="entry name" value="ZnF_BED_domain_contain"/>
</dbReference>
<sequence length="175" mass="19847">DHSSTSNLKKHTETCWRKEVVKARLTGGVSNLPRDGNIFASFARTIQLRCCTVHTRSLNSDRELRELLLAGRPEHTIPSHRAIGRDLNEAFDQCSKRIVNLLDNYNGCLSSATDAWTSPNHRAFVAWTVHLQHEGQPLVFLLDVFEVPESHTGEVLAREFDAMLERFGLQHKVSF</sequence>
<keyword evidence="4" id="KW-0862">Zinc</keyword>
<reference evidence="6" key="1">
    <citation type="submission" date="2023-03" db="EMBL/GenBank/DDBJ databases">
        <title>Massive genome expansion in bonnet fungi (Mycena s.s.) driven by repeated elements and novel gene families across ecological guilds.</title>
        <authorList>
            <consortium name="Lawrence Berkeley National Laboratory"/>
            <person name="Harder C.B."/>
            <person name="Miyauchi S."/>
            <person name="Viragh M."/>
            <person name="Kuo A."/>
            <person name="Thoen E."/>
            <person name="Andreopoulos B."/>
            <person name="Lu D."/>
            <person name="Skrede I."/>
            <person name="Drula E."/>
            <person name="Henrissat B."/>
            <person name="Morin E."/>
            <person name="Kohler A."/>
            <person name="Barry K."/>
            <person name="LaButti K."/>
            <person name="Morin E."/>
            <person name="Salamov A."/>
            <person name="Lipzen A."/>
            <person name="Mereny Z."/>
            <person name="Hegedus B."/>
            <person name="Baldrian P."/>
            <person name="Stursova M."/>
            <person name="Weitz H."/>
            <person name="Taylor A."/>
            <person name="Grigoriev I.V."/>
            <person name="Nagy L.G."/>
            <person name="Martin F."/>
            <person name="Kauserud H."/>
        </authorList>
    </citation>
    <scope>NUCLEOTIDE SEQUENCE</scope>
    <source>
        <strain evidence="6">CBHHK002</strain>
    </source>
</reference>
<dbReference type="PANTHER" id="PTHR46481:SF10">
    <property type="entry name" value="ZINC FINGER BED DOMAIN-CONTAINING PROTEIN 39"/>
    <property type="match status" value="1"/>
</dbReference>
<keyword evidence="7" id="KW-1185">Reference proteome</keyword>
<keyword evidence="5" id="KW-0539">Nucleus</keyword>
<evidence type="ECO:0000256" key="4">
    <source>
        <dbReference type="ARBA" id="ARBA00022833"/>
    </source>
</evidence>
<evidence type="ECO:0000256" key="1">
    <source>
        <dbReference type="ARBA" id="ARBA00004123"/>
    </source>
</evidence>
<evidence type="ECO:0000313" key="6">
    <source>
        <dbReference type="EMBL" id="KAJ7348027.1"/>
    </source>
</evidence>
<evidence type="ECO:0000256" key="2">
    <source>
        <dbReference type="ARBA" id="ARBA00022723"/>
    </source>
</evidence>
<keyword evidence="3" id="KW-0863">Zinc-finger</keyword>
<dbReference type="SUPFAM" id="SSF53098">
    <property type="entry name" value="Ribonuclease H-like"/>
    <property type="match status" value="1"/>
</dbReference>
<dbReference type="GO" id="GO:0008270">
    <property type="term" value="F:zinc ion binding"/>
    <property type="evidence" value="ECO:0007669"/>
    <property type="project" value="UniProtKB-KW"/>
</dbReference>
<feature type="non-terminal residue" evidence="6">
    <location>
        <position position="175"/>
    </location>
</feature>
<dbReference type="InterPro" id="IPR012337">
    <property type="entry name" value="RNaseH-like_sf"/>
</dbReference>
<dbReference type="EMBL" id="JARIHO010000018">
    <property type="protein sequence ID" value="KAJ7348027.1"/>
    <property type="molecule type" value="Genomic_DNA"/>
</dbReference>
<dbReference type="AlphaFoldDB" id="A0AAD7A3A3"/>
<protein>
    <submittedName>
        <fullName evidence="6">Uncharacterized protein</fullName>
    </submittedName>
</protein>
<dbReference type="GO" id="GO:0005634">
    <property type="term" value="C:nucleus"/>
    <property type="evidence" value="ECO:0007669"/>
    <property type="project" value="UniProtKB-SubCell"/>
</dbReference>
<accession>A0AAD7A3A3</accession>